<dbReference type="InterPro" id="IPR008922">
    <property type="entry name" value="Di-copper_centre_dom_sf"/>
</dbReference>
<name>A0A137PJ02_CONC2</name>
<keyword evidence="1" id="KW-0479">Metal-binding</keyword>
<organism evidence="4 5">
    <name type="scientific">Conidiobolus coronatus (strain ATCC 28846 / CBS 209.66 / NRRL 28638)</name>
    <name type="common">Delacroixia coronata</name>
    <dbReference type="NCBI Taxonomy" id="796925"/>
    <lineage>
        <taxon>Eukaryota</taxon>
        <taxon>Fungi</taxon>
        <taxon>Fungi incertae sedis</taxon>
        <taxon>Zoopagomycota</taxon>
        <taxon>Entomophthoromycotina</taxon>
        <taxon>Entomophthoromycetes</taxon>
        <taxon>Entomophthorales</taxon>
        <taxon>Ancylistaceae</taxon>
        <taxon>Conidiobolus</taxon>
    </lineage>
</organism>
<evidence type="ECO:0000313" key="5">
    <source>
        <dbReference type="Proteomes" id="UP000070444"/>
    </source>
</evidence>
<dbReference type="Proteomes" id="UP000070444">
    <property type="component" value="Unassembled WGS sequence"/>
</dbReference>
<dbReference type="EMBL" id="KQ964418">
    <property type="protein sequence ID" value="KXN74973.1"/>
    <property type="molecule type" value="Genomic_DNA"/>
</dbReference>
<evidence type="ECO:0000256" key="1">
    <source>
        <dbReference type="ARBA" id="ARBA00022723"/>
    </source>
</evidence>
<dbReference type="SUPFAM" id="SSF48056">
    <property type="entry name" value="Di-copper centre-containing domain"/>
    <property type="match status" value="1"/>
</dbReference>
<dbReference type="GO" id="GO:0046872">
    <property type="term" value="F:metal ion binding"/>
    <property type="evidence" value="ECO:0007669"/>
    <property type="project" value="UniProtKB-KW"/>
</dbReference>
<protein>
    <submittedName>
        <fullName evidence="4">Di-copper centre-containing protein</fullName>
    </submittedName>
</protein>
<dbReference type="PANTHER" id="PTHR11474">
    <property type="entry name" value="TYROSINASE FAMILY MEMBER"/>
    <property type="match status" value="1"/>
</dbReference>
<keyword evidence="2" id="KW-0186">Copper</keyword>
<dbReference type="AlphaFoldDB" id="A0A137PJ02"/>
<dbReference type="Pfam" id="PF00264">
    <property type="entry name" value="Tyrosinase"/>
    <property type="match status" value="1"/>
</dbReference>
<dbReference type="GO" id="GO:0016491">
    <property type="term" value="F:oxidoreductase activity"/>
    <property type="evidence" value="ECO:0007669"/>
    <property type="project" value="InterPro"/>
</dbReference>
<dbReference type="OrthoDB" id="6132182at2759"/>
<dbReference type="InterPro" id="IPR002227">
    <property type="entry name" value="Tyrosinase_Cu-bd"/>
</dbReference>
<reference evidence="4 5" key="1">
    <citation type="journal article" date="2015" name="Genome Biol. Evol.">
        <title>Phylogenomic analyses indicate that early fungi evolved digesting cell walls of algal ancestors of land plants.</title>
        <authorList>
            <person name="Chang Y."/>
            <person name="Wang S."/>
            <person name="Sekimoto S."/>
            <person name="Aerts A.L."/>
            <person name="Choi C."/>
            <person name="Clum A."/>
            <person name="LaButti K.M."/>
            <person name="Lindquist E.A."/>
            <person name="Yee Ngan C."/>
            <person name="Ohm R.A."/>
            <person name="Salamov A.A."/>
            <person name="Grigoriev I.V."/>
            <person name="Spatafora J.W."/>
            <person name="Berbee M.L."/>
        </authorList>
    </citation>
    <scope>NUCLEOTIDE SEQUENCE [LARGE SCALE GENOMIC DNA]</scope>
    <source>
        <strain evidence="4 5">NRRL 28638</strain>
    </source>
</reference>
<evidence type="ECO:0000313" key="4">
    <source>
        <dbReference type="EMBL" id="KXN74973.1"/>
    </source>
</evidence>
<dbReference type="Gene3D" id="1.10.1280.10">
    <property type="entry name" value="Di-copper center containing domain from catechol oxidase"/>
    <property type="match status" value="1"/>
</dbReference>
<evidence type="ECO:0000256" key="2">
    <source>
        <dbReference type="ARBA" id="ARBA00023008"/>
    </source>
</evidence>
<feature type="domain" description="Tyrosinase copper-binding" evidence="3">
    <location>
        <begin position="128"/>
        <end position="139"/>
    </location>
</feature>
<accession>A0A137PJ02</accession>
<dbReference type="STRING" id="796925.A0A137PJ02"/>
<feature type="non-terminal residue" evidence="4">
    <location>
        <position position="1"/>
    </location>
</feature>
<dbReference type="InterPro" id="IPR050316">
    <property type="entry name" value="Tyrosinase/Hemocyanin"/>
</dbReference>
<gene>
    <name evidence="4" type="ORF">CONCODRAFT_1763</name>
</gene>
<dbReference type="PROSITE" id="PS00498">
    <property type="entry name" value="TYROSINASE_2"/>
    <property type="match status" value="1"/>
</dbReference>
<dbReference type="PANTHER" id="PTHR11474:SF126">
    <property type="entry name" value="TYROSINASE-LIKE PROTEIN TYR-1-RELATED"/>
    <property type="match status" value="1"/>
</dbReference>
<keyword evidence="5" id="KW-1185">Reference proteome</keyword>
<evidence type="ECO:0000259" key="3">
    <source>
        <dbReference type="PROSITE" id="PS00498"/>
    </source>
</evidence>
<sequence length="299" mass="34660">VGLRKIDPSIRIPYWDWTAHYSDMTKDPIWQWFGKEGNYYRGNCVTTGQFANFQVYYFADPRYNGQPHCFTRMSYIAKVFSTDRDFIDSKIIDAPSSDVFADRFEYGPHARVHNGLGLDFADHASCNDPLFYSHHAFMDKVWYDRQVRHPEFKYDWPLDNNTPLPGYNATMKDTFDISRLCYGYLEENFSRSKSATIDNRMSLPEIKPEPYVPLKSTNGQPVSNGAEDLHAKAYIFKDIIASNTMNVSTLSLKCDLEPITEPMTSAYIKKMMYDPAKVRSIERQNALFISDKNKNCLNE</sequence>
<proteinExistence type="predicted"/>